<accession>A0A9D2NPC5</accession>
<sequence>MFETERLQEALIISGVKMPYEARTLFDDLQELGRRYAKIKPKIRHQRKPVYTMVMTGEEQLFMGDVTTEADRSLETLRLEKGQLVVKVPMPYHMQASLTMKAAKLRKRFYQDWLPSQPYACARWRDAEVYHYRQRYFRKSVKMVMELWFFLDPKS</sequence>
<evidence type="ECO:0000313" key="2">
    <source>
        <dbReference type="Proteomes" id="UP000823896"/>
    </source>
</evidence>
<organism evidence="1 2">
    <name type="scientific">Candidatus Merdibacter merdavium</name>
    <dbReference type="NCBI Taxonomy" id="2838692"/>
    <lineage>
        <taxon>Bacteria</taxon>
        <taxon>Bacillati</taxon>
        <taxon>Bacillota</taxon>
        <taxon>Erysipelotrichia</taxon>
        <taxon>Erysipelotrichales</taxon>
        <taxon>Erysipelotrichaceae</taxon>
        <taxon>Merdibacter</taxon>
    </lineage>
</organism>
<proteinExistence type="predicted"/>
<dbReference type="InterPro" id="IPR011256">
    <property type="entry name" value="Reg_factor_effector_dom_sf"/>
</dbReference>
<reference evidence="1" key="1">
    <citation type="journal article" date="2021" name="PeerJ">
        <title>Extensive microbial diversity within the chicken gut microbiome revealed by metagenomics and culture.</title>
        <authorList>
            <person name="Gilroy R."/>
            <person name="Ravi A."/>
            <person name="Getino M."/>
            <person name="Pursley I."/>
            <person name="Horton D.L."/>
            <person name="Alikhan N.F."/>
            <person name="Baker D."/>
            <person name="Gharbi K."/>
            <person name="Hall N."/>
            <person name="Watson M."/>
            <person name="Adriaenssens E.M."/>
            <person name="Foster-Nyarko E."/>
            <person name="Jarju S."/>
            <person name="Secka A."/>
            <person name="Antonio M."/>
            <person name="Oren A."/>
            <person name="Chaudhuri R.R."/>
            <person name="La Ragione R."/>
            <person name="Hildebrand F."/>
            <person name="Pallen M.J."/>
        </authorList>
    </citation>
    <scope>NUCLEOTIDE SEQUENCE</scope>
    <source>
        <strain evidence="1">CHK187-11901</strain>
    </source>
</reference>
<dbReference type="Gene3D" id="3.20.80.10">
    <property type="entry name" value="Regulatory factor, effector binding domain"/>
    <property type="match status" value="1"/>
</dbReference>
<comment type="caution">
    <text evidence="1">The sequence shown here is derived from an EMBL/GenBank/DDBJ whole genome shotgun (WGS) entry which is preliminary data.</text>
</comment>
<name>A0A9D2NPC5_9FIRM</name>
<reference evidence="1" key="2">
    <citation type="submission" date="2021-04" db="EMBL/GenBank/DDBJ databases">
        <authorList>
            <person name="Gilroy R."/>
        </authorList>
    </citation>
    <scope>NUCLEOTIDE SEQUENCE</scope>
    <source>
        <strain evidence="1">CHK187-11901</strain>
    </source>
</reference>
<dbReference type="AlphaFoldDB" id="A0A9D2NPC5"/>
<evidence type="ECO:0000313" key="1">
    <source>
        <dbReference type="EMBL" id="HJC36171.1"/>
    </source>
</evidence>
<gene>
    <name evidence="1" type="ORF">H9702_03455</name>
</gene>
<dbReference type="EMBL" id="DWWM01000023">
    <property type="protein sequence ID" value="HJC36171.1"/>
    <property type="molecule type" value="Genomic_DNA"/>
</dbReference>
<protein>
    <submittedName>
        <fullName evidence="1">Uncharacterized protein</fullName>
    </submittedName>
</protein>
<dbReference type="Proteomes" id="UP000823896">
    <property type="component" value="Unassembled WGS sequence"/>
</dbReference>